<gene>
    <name evidence="8" type="ORF">OXX778_LOCUS9085</name>
</gene>
<comment type="caution">
    <text evidence="5">Lacks conserved residue(s) required for the propagation of feature annotation.</text>
</comment>
<dbReference type="AlphaFoldDB" id="A0A813WNG5"/>
<keyword evidence="6" id="KW-0472">Membrane</keyword>
<sequence>MLFPFRFFTFQFLSKNNVYNNVFTTTTTARVSTTTASTSALTTKTTTPIKSITDSNFRIAESSQTSLNSFIYSTLKTLQKEFIIDKMKITDLLNILTSQSDINDCLTNCSNNGKCNHDSILDKFFCVCNENYFGSSCKIDLRPCSSNPCLNNGTCSNIKGDKTLNYECQCYGDYYSGRNCEVKIDVCLNETCSNKGQCFDLNHTPKCKCFSMYSGDRCEIESNNLKIIKNVIKLSSIIAIIILNIFYGLCLISDITSAFCNAKKMNRKKNKNDPENINYKRYKFVYIN</sequence>
<dbReference type="GO" id="GO:0007157">
    <property type="term" value="P:heterophilic cell-cell adhesion via plasma membrane cell adhesion molecules"/>
    <property type="evidence" value="ECO:0007669"/>
    <property type="project" value="TreeGrafter"/>
</dbReference>
<dbReference type="CDD" id="cd00054">
    <property type="entry name" value="EGF_CA"/>
    <property type="match status" value="1"/>
</dbReference>
<keyword evidence="6" id="KW-0812">Transmembrane</keyword>
<dbReference type="Proteomes" id="UP000663879">
    <property type="component" value="Unassembled WGS sequence"/>
</dbReference>
<feature type="disulfide bond" evidence="5">
    <location>
        <begin position="128"/>
        <end position="137"/>
    </location>
</feature>
<comment type="caution">
    <text evidence="8">The sequence shown here is derived from an EMBL/GenBank/DDBJ whole genome shotgun (WGS) entry which is preliminary data.</text>
</comment>
<accession>A0A813WNG5</accession>
<proteinExistence type="predicted"/>
<dbReference type="PROSITE" id="PS00022">
    <property type="entry name" value="EGF_1"/>
    <property type="match status" value="2"/>
</dbReference>
<dbReference type="InterPro" id="IPR051022">
    <property type="entry name" value="Notch_Cell-Fate_Det"/>
</dbReference>
<feature type="disulfide bond" evidence="5">
    <location>
        <begin position="105"/>
        <end position="115"/>
    </location>
</feature>
<evidence type="ECO:0000256" key="2">
    <source>
        <dbReference type="ARBA" id="ARBA00022729"/>
    </source>
</evidence>
<keyword evidence="1 5" id="KW-0245">EGF-like domain</keyword>
<dbReference type="GO" id="GO:0032991">
    <property type="term" value="C:protein-containing complex"/>
    <property type="evidence" value="ECO:0007669"/>
    <property type="project" value="TreeGrafter"/>
</dbReference>
<feature type="domain" description="EGF-like" evidence="7">
    <location>
        <begin position="101"/>
        <end position="138"/>
    </location>
</feature>
<evidence type="ECO:0000256" key="6">
    <source>
        <dbReference type="SAM" id="Phobius"/>
    </source>
</evidence>
<dbReference type="InterPro" id="IPR001881">
    <property type="entry name" value="EGF-like_Ca-bd_dom"/>
</dbReference>
<feature type="domain" description="EGF-like" evidence="7">
    <location>
        <begin position="183"/>
        <end position="219"/>
    </location>
</feature>
<evidence type="ECO:0000259" key="7">
    <source>
        <dbReference type="PROSITE" id="PS50026"/>
    </source>
</evidence>
<dbReference type="PANTHER" id="PTHR24049">
    <property type="entry name" value="CRUMBS FAMILY MEMBER"/>
    <property type="match status" value="1"/>
</dbReference>
<keyword evidence="4 5" id="KW-1015">Disulfide bond</keyword>
<dbReference type="SMART" id="SM00179">
    <property type="entry name" value="EGF_CA"/>
    <property type="match status" value="3"/>
</dbReference>
<protein>
    <recommendedName>
        <fullName evidence="7">EGF-like domain-containing protein</fullName>
    </recommendedName>
</protein>
<dbReference type="GO" id="GO:0045197">
    <property type="term" value="P:establishment or maintenance of epithelial cell apical/basal polarity"/>
    <property type="evidence" value="ECO:0007669"/>
    <property type="project" value="TreeGrafter"/>
</dbReference>
<dbReference type="EMBL" id="CAJNOC010001311">
    <property type="protein sequence ID" value="CAF0853744.1"/>
    <property type="molecule type" value="Genomic_DNA"/>
</dbReference>
<dbReference type="OrthoDB" id="430340at2759"/>
<reference evidence="8" key="1">
    <citation type="submission" date="2021-02" db="EMBL/GenBank/DDBJ databases">
        <authorList>
            <person name="Nowell W R."/>
        </authorList>
    </citation>
    <scope>NUCLEOTIDE SEQUENCE</scope>
    <source>
        <strain evidence="8">Ploen Becks lab</strain>
    </source>
</reference>
<dbReference type="SMART" id="SM00181">
    <property type="entry name" value="EGF"/>
    <property type="match status" value="3"/>
</dbReference>
<feature type="transmembrane region" description="Helical" evidence="6">
    <location>
        <begin position="237"/>
        <end position="260"/>
    </location>
</feature>
<dbReference type="PANTHER" id="PTHR24049:SF22">
    <property type="entry name" value="DROSOPHILA CRUMBS HOMOLOG"/>
    <property type="match status" value="1"/>
</dbReference>
<dbReference type="Gene3D" id="2.10.25.10">
    <property type="entry name" value="Laminin"/>
    <property type="match status" value="3"/>
</dbReference>
<dbReference type="GO" id="GO:0005509">
    <property type="term" value="F:calcium ion binding"/>
    <property type="evidence" value="ECO:0007669"/>
    <property type="project" value="InterPro"/>
</dbReference>
<name>A0A813WNG5_9BILA</name>
<keyword evidence="6" id="KW-1133">Transmembrane helix</keyword>
<evidence type="ECO:0000256" key="3">
    <source>
        <dbReference type="ARBA" id="ARBA00022737"/>
    </source>
</evidence>
<evidence type="ECO:0000313" key="8">
    <source>
        <dbReference type="EMBL" id="CAF0853744.1"/>
    </source>
</evidence>
<keyword evidence="9" id="KW-1185">Reference proteome</keyword>
<evidence type="ECO:0000313" key="9">
    <source>
        <dbReference type="Proteomes" id="UP000663879"/>
    </source>
</evidence>
<evidence type="ECO:0000256" key="1">
    <source>
        <dbReference type="ARBA" id="ARBA00022536"/>
    </source>
</evidence>
<feature type="domain" description="EGF-like" evidence="7">
    <location>
        <begin position="140"/>
        <end position="181"/>
    </location>
</feature>
<keyword evidence="3" id="KW-0677">Repeat</keyword>
<keyword evidence="2" id="KW-0732">Signal</keyword>
<feature type="disulfide bond" evidence="5">
    <location>
        <begin position="209"/>
        <end position="218"/>
    </location>
</feature>
<dbReference type="GO" id="GO:0005886">
    <property type="term" value="C:plasma membrane"/>
    <property type="evidence" value="ECO:0007669"/>
    <property type="project" value="TreeGrafter"/>
</dbReference>
<feature type="disulfide bond" evidence="5">
    <location>
        <begin position="109"/>
        <end position="126"/>
    </location>
</feature>
<dbReference type="PROSITE" id="PS50026">
    <property type="entry name" value="EGF_3"/>
    <property type="match status" value="3"/>
</dbReference>
<dbReference type="SUPFAM" id="SSF57196">
    <property type="entry name" value="EGF/Laminin"/>
    <property type="match status" value="3"/>
</dbReference>
<evidence type="ECO:0000256" key="4">
    <source>
        <dbReference type="ARBA" id="ARBA00023157"/>
    </source>
</evidence>
<organism evidence="8 9">
    <name type="scientific">Brachionus calyciflorus</name>
    <dbReference type="NCBI Taxonomy" id="104777"/>
    <lineage>
        <taxon>Eukaryota</taxon>
        <taxon>Metazoa</taxon>
        <taxon>Spiralia</taxon>
        <taxon>Gnathifera</taxon>
        <taxon>Rotifera</taxon>
        <taxon>Eurotatoria</taxon>
        <taxon>Monogononta</taxon>
        <taxon>Pseudotrocha</taxon>
        <taxon>Ploima</taxon>
        <taxon>Brachionidae</taxon>
        <taxon>Brachionus</taxon>
    </lineage>
</organism>
<evidence type="ECO:0000256" key="5">
    <source>
        <dbReference type="PROSITE-ProRule" id="PRU00076"/>
    </source>
</evidence>
<dbReference type="InterPro" id="IPR000742">
    <property type="entry name" value="EGF"/>
</dbReference>